<comment type="subunit">
    <text evidence="7">Homoheptamer.</text>
</comment>
<evidence type="ECO:0000256" key="1">
    <source>
        <dbReference type="ARBA" id="ARBA00004651"/>
    </source>
</evidence>
<keyword evidence="7" id="KW-0813">Transport</keyword>
<feature type="transmembrane region" description="Helical" evidence="7">
    <location>
        <begin position="251"/>
        <end position="276"/>
    </location>
</feature>
<dbReference type="InterPro" id="IPR049278">
    <property type="entry name" value="MS_channel_C"/>
</dbReference>
<keyword evidence="3" id="KW-1003">Cell membrane</keyword>
<feature type="chain" id="PRO_5026181220" description="Small-conductance mechanosensitive channel" evidence="8">
    <location>
        <begin position="26"/>
        <end position="541"/>
    </location>
</feature>
<dbReference type="PANTHER" id="PTHR30221:SF18">
    <property type="entry name" value="SLL0590 PROTEIN"/>
    <property type="match status" value="1"/>
</dbReference>
<evidence type="ECO:0000256" key="3">
    <source>
        <dbReference type="ARBA" id="ARBA00022475"/>
    </source>
</evidence>
<evidence type="ECO:0000259" key="10">
    <source>
        <dbReference type="Pfam" id="PF21082"/>
    </source>
</evidence>
<dbReference type="Gene3D" id="2.30.30.60">
    <property type="match status" value="1"/>
</dbReference>
<dbReference type="Gene3D" id="3.30.70.100">
    <property type="match status" value="1"/>
</dbReference>
<comment type="function">
    <text evidence="7">Mechanosensitive channel that participates in the regulation of osmotic pressure changes within the cell, opening in response to stretch forces in the membrane lipid bilayer, without the need for other proteins. Contributes to normal resistance to hypoosmotic shock. Forms an ion channel of 1.0 nanosiemens conductance with a slight preference for anions.</text>
</comment>
<dbReference type="InterPro" id="IPR023408">
    <property type="entry name" value="MscS_beta-dom_sf"/>
</dbReference>
<feature type="signal peptide" evidence="8">
    <location>
        <begin position="1"/>
        <end position="25"/>
    </location>
</feature>
<dbReference type="EMBL" id="JAAJTI010000001">
    <property type="protein sequence ID" value="NGF19926.1"/>
    <property type="molecule type" value="Genomic_DNA"/>
</dbReference>
<keyword evidence="6 7" id="KW-0472">Membrane</keyword>
<dbReference type="AlphaFoldDB" id="A0A6G4M3J6"/>
<keyword evidence="7" id="KW-0997">Cell inner membrane</keyword>
<dbReference type="SUPFAM" id="SSF50182">
    <property type="entry name" value="Sm-like ribonucleoproteins"/>
    <property type="match status" value="1"/>
</dbReference>
<dbReference type="RefSeq" id="WP_065800667.1">
    <property type="nucleotide sequence ID" value="NZ_BIIX01000004.1"/>
</dbReference>
<name>A0A6G4M3J6_KLEPN</name>
<dbReference type="PANTHER" id="PTHR30221">
    <property type="entry name" value="SMALL-CONDUCTANCE MECHANOSENSITIVE CHANNEL"/>
    <property type="match status" value="1"/>
</dbReference>
<dbReference type="SUPFAM" id="SSF82689">
    <property type="entry name" value="Mechanosensitive channel protein MscS (YggB), C-terminal domain"/>
    <property type="match status" value="1"/>
</dbReference>
<dbReference type="GO" id="GO:0005886">
    <property type="term" value="C:plasma membrane"/>
    <property type="evidence" value="ECO:0007669"/>
    <property type="project" value="UniProtKB-SubCell"/>
</dbReference>
<protein>
    <recommendedName>
        <fullName evidence="7">Small-conductance mechanosensitive channel</fullName>
    </recommendedName>
</protein>
<sequence length="541" mass="60409">MNRMSIVILWALALLVLLVLQPALAAEPRQQPTAREQARTVTIFHQPVVMLQATFGQTTPEERVLRTRSALRAFTEDDIRQPLRVVPVIRYGQPGRLFLMNGKPVLLLSQADLDEGDDLTLDQAAQRVLARMEAQRTSLQEQFNNRYLFISAGKALAGGLLLALFYYGAFRAWRRVRRFFLLRILEKRSAIPQHWRRYLGNIEVRLYAVLVILLGMLACYLWLSWAFSLFPWTRVWSESLGDWSLGVIRDLSLSIVASLPGLMIVVLIFLLTWLIIRLVKVVLDQVAAGRIQVPGIHPETVSATRRLISVVIWLFALSAAYPFLPGANSLAFKGISVFFGLMLTLGSTGVMTHAMSGLVLIYSRALRKGDWIRLADNEGQVSEIGVLATKILTRENYIVTVPNAVVVSGKIINLSAESADGGVNLTTSVTIGYDTPWRQVHALLELAARRTPGIDQQIAPVVRKLGLLDWYTSYELQVRLLPTTKLPDGRNALHSSIIDVFNEFGVQIMSPNFVMQPKAAVVVPQEAWYAAPAVAPQEPEK</sequence>
<feature type="domain" description="Mechanosensitive ion channel MscS C-terminal" evidence="10">
    <location>
        <begin position="426"/>
        <end position="508"/>
    </location>
</feature>
<feature type="transmembrane region" description="Helical" evidence="7">
    <location>
        <begin position="307"/>
        <end position="324"/>
    </location>
</feature>
<keyword evidence="5 7" id="KW-1133">Transmembrane helix</keyword>
<keyword evidence="4 7" id="KW-0812">Transmembrane</keyword>
<comment type="caution">
    <text evidence="7">Lacks conserved residue(s) required for the propagation of feature annotation.</text>
</comment>
<dbReference type="InterPro" id="IPR011066">
    <property type="entry name" value="MscS_channel_C_sf"/>
</dbReference>
<evidence type="ECO:0000313" key="11">
    <source>
        <dbReference type="EMBL" id="NGF19926.1"/>
    </source>
</evidence>
<accession>A0A6G4M3J6</accession>
<organism evidence="11">
    <name type="scientific">Klebsiella pneumoniae</name>
    <dbReference type="NCBI Taxonomy" id="573"/>
    <lineage>
        <taxon>Bacteria</taxon>
        <taxon>Pseudomonadati</taxon>
        <taxon>Pseudomonadota</taxon>
        <taxon>Gammaproteobacteria</taxon>
        <taxon>Enterobacterales</taxon>
        <taxon>Enterobacteriaceae</taxon>
        <taxon>Klebsiella/Raoultella group</taxon>
        <taxon>Klebsiella</taxon>
        <taxon>Klebsiella pneumoniae complex</taxon>
    </lineage>
</organism>
<dbReference type="Pfam" id="PF21082">
    <property type="entry name" value="MS_channel_3rd"/>
    <property type="match status" value="1"/>
</dbReference>
<evidence type="ECO:0000256" key="4">
    <source>
        <dbReference type="ARBA" id="ARBA00022692"/>
    </source>
</evidence>
<evidence type="ECO:0000256" key="8">
    <source>
        <dbReference type="SAM" id="SignalP"/>
    </source>
</evidence>
<evidence type="ECO:0000256" key="6">
    <source>
        <dbReference type="ARBA" id="ARBA00023136"/>
    </source>
</evidence>
<evidence type="ECO:0000256" key="7">
    <source>
        <dbReference type="RuleBase" id="RU369025"/>
    </source>
</evidence>
<comment type="subcellular location">
    <subcellularLocation>
        <location evidence="7">Cell inner membrane</location>
        <topology evidence="7">Multi-pass membrane protein</topology>
    </subcellularLocation>
    <subcellularLocation>
        <location evidence="1">Cell membrane</location>
        <topology evidence="1">Multi-pass membrane protein</topology>
    </subcellularLocation>
</comment>
<evidence type="ECO:0000256" key="5">
    <source>
        <dbReference type="ARBA" id="ARBA00022989"/>
    </source>
</evidence>
<comment type="caution">
    <text evidence="11">The sequence shown here is derived from an EMBL/GenBank/DDBJ whole genome shotgun (WGS) entry which is preliminary data.</text>
</comment>
<reference evidence="11" key="1">
    <citation type="submission" date="2020-02" db="EMBL/GenBank/DDBJ databases">
        <title>WGS of Carbapenem-Resistant Entrobacteriaceae.</title>
        <authorList>
            <person name="Tokajian S."/>
            <person name="El Chaar M."/>
            <person name="El Khoury M."/>
        </authorList>
    </citation>
    <scope>NUCLEOTIDE SEQUENCE</scope>
    <source>
        <strain evidence="11">KPM_14</strain>
    </source>
</reference>
<keyword evidence="7" id="KW-0406">Ion transport</keyword>
<dbReference type="InterPro" id="IPR006685">
    <property type="entry name" value="MscS_channel_2nd"/>
</dbReference>
<keyword evidence="8" id="KW-0732">Signal</keyword>
<dbReference type="Pfam" id="PF00924">
    <property type="entry name" value="MS_channel_2nd"/>
    <property type="match status" value="1"/>
</dbReference>
<dbReference type="InterPro" id="IPR045275">
    <property type="entry name" value="MscS_archaea/bacteria_type"/>
</dbReference>
<feature type="domain" description="Mechanosensitive ion channel MscS" evidence="9">
    <location>
        <begin position="355"/>
        <end position="415"/>
    </location>
</feature>
<evidence type="ECO:0000259" key="9">
    <source>
        <dbReference type="Pfam" id="PF00924"/>
    </source>
</evidence>
<keyword evidence="7" id="KW-0407">Ion channel</keyword>
<feature type="transmembrane region" description="Helical" evidence="7">
    <location>
        <begin position="206"/>
        <end position="231"/>
    </location>
</feature>
<dbReference type="InterPro" id="IPR010920">
    <property type="entry name" value="LSM_dom_sf"/>
</dbReference>
<feature type="transmembrane region" description="Helical" evidence="7">
    <location>
        <begin position="147"/>
        <end position="169"/>
    </location>
</feature>
<evidence type="ECO:0000256" key="2">
    <source>
        <dbReference type="ARBA" id="ARBA00008017"/>
    </source>
</evidence>
<proteinExistence type="inferred from homology"/>
<gene>
    <name evidence="11" type="ORF">G5628_00975</name>
</gene>
<feature type="transmembrane region" description="Helical" evidence="7">
    <location>
        <begin position="336"/>
        <end position="363"/>
    </location>
</feature>
<comment type="similarity">
    <text evidence="2 7">Belongs to the MscS (TC 1.A.23) family.</text>
</comment>
<dbReference type="GO" id="GO:0008381">
    <property type="term" value="F:mechanosensitive monoatomic ion channel activity"/>
    <property type="evidence" value="ECO:0007669"/>
    <property type="project" value="InterPro"/>
</dbReference>